<gene>
    <name evidence="15" type="primary">cfrA_3</name>
    <name evidence="16" type="ORF">LS73_009640</name>
    <name evidence="15" type="ORF">NCTC12714_00530</name>
</gene>
<dbReference type="PANTHER" id="PTHR30069:SF53">
    <property type="entry name" value="COLICIN I RECEPTOR-RELATED"/>
    <property type="match status" value="1"/>
</dbReference>
<reference evidence="16 17" key="1">
    <citation type="journal article" date="2014" name="Genome Announc.">
        <title>Draft genome sequences of eight enterohepatic helicobacter species isolated from both laboratory and wild rodents.</title>
        <authorList>
            <person name="Sheh A."/>
            <person name="Shen Z."/>
            <person name="Fox J.G."/>
        </authorList>
    </citation>
    <scope>NUCLEOTIDE SEQUENCE [LARGE SCALE GENOMIC DNA]</scope>
    <source>
        <strain evidence="16 17">ST1</strain>
    </source>
</reference>
<evidence type="ECO:0000256" key="11">
    <source>
        <dbReference type="RuleBase" id="RU003357"/>
    </source>
</evidence>
<keyword evidence="7 11" id="KW-0798">TonB box</keyword>
<dbReference type="GO" id="GO:0009279">
    <property type="term" value="C:cell outer membrane"/>
    <property type="evidence" value="ECO:0007669"/>
    <property type="project" value="UniProtKB-SubCell"/>
</dbReference>
<feature type="domain" description="TonB-dependent receptor-like beta-barrel" evidence="13">
    <location>
        <begin position="366"/>
        <end position="817"/>
    </location>
</feature>
<evidence type="ECO:0000256" key="4">
    <source>
        <dbReference type="ARBA" id="ARBA00022692"/>
    </source>
</evidence>
<dbReference type="Proteomes" id="UP000029922">
    <property type="component" value="Unassembled WGS sequence"/>
</dbReference>
<keyword evidence="18" id="KW-1185">Reference proteome</keyword>
<dbReference type="OrthoDB" id="5389752at2"/>
<dbReference type="PANTHER" id="PTHR30069">
    <property type="entry name" value="TONB-DEPENDENT OUTER MEMBRANE RECEPTOR"/>
    <property type="match status" value="1"/>
</dbReference>
<keyword evidence="3 10" id="KW-1134">Transmembrane beta strand</keyword>
<organism evidence="15 18">
    <name type="scientific">Helicobacter muridarum</name>
    <dbReference type="NCBI Taxonomy" id="216"/>
    <lineage>
        <taxon>Bacteria</taxon>
        <taxon>Pseudomonadati</taxon>
        <taxon>Campylobacterota</taxon>
        <taxon>Epsilonproteobacteria</taxon>
        <taxon>Campylobacterales</taxon>
        <taxon>Helicobacteraceae</taxon>
        <taxon>Helicobacter</taxon>
    </lineage>
</organism>
<comment type="subcellular location">
    <subcellularLocation>
        <location evidence="1 10">Cell outer membrane</location>
        <topology evidence="1 10">Multi-pass membrane protein</topology>
    </subcellularLocation>
</comment>
<keyword evidence="2 10" id="KW-0813">Transport</keyword>
<dbReference type="Pfam" id="PF00593">
    <property type="entry name" value="TonB_dep_Rec_b-barrel"/>
    <property type="match status" value="1"/>
</dbReference>
<evidence type="ECO:0000259" key="13">
    <source>
        <dbReference type="Pfam" id="PF00593"/>
    </source>
</evidence>
<dbReference type="RefSeq" id="WP_034558675.1">
    <property type="nucleotide sequence ID" value="NZ_FZMM01000060.1"/>
</dbReference>
<evidence type="ECO:0000256" key="12">
    <source>
        <dbReference type="SAM" id="MobiDB-lite"/>
    </source>
</evidence>
<evidence type="ECO:0000256" key="1">
    <source>
        <dbReference type="ARBA" id="ARBA00004571"/>
    </source>
</evidence>
<dbReference type="GO" id="GO:0015344">
    <property type="term" value="F:siderophore uptake transmembrane transporter activity"/>
    <property type="evidence" value="ECO:0007669"/>
    <property type="project" value="TreeGrafter"/>
</dbReference>
<dbReference type="Proteomes" id="UP000255139">
    <property type="component" value="Unassembled WGS sequence"/>
</dbReference>
<dbReference type="Pfam" id="PF07715">
    <property type="entry name" value="Plug"/>
    <property type="match status" value="1"/>
</dbReference>
<evidence type="ECO:0000313" key="15">
    <source>
        <dbReference type="EMBL" id="STQ85742.1"/>
    </source>
</evidence>
<keyword evidence="5" id="KW-0732">Signal</keyword>
<feature type="compositionally biased region" description="Polar residues" evidence="12">
    <location>
        <begin position="99"/>
        <end position="111"/>
    </location>
</feature>
<reference evidence="15 18" key="2">
    <citation type="submission" date="2018-06" db="EMBL/GenBank/DDBJ databases">
        <authorList>
            <consortium name="Pathogen Informatics"/>
            <person name="Doyle S."/>
        </authorList>
    </citation>
    <scope>NUCLEOTIDE SEQUENCE [LARGE SCALE GENOMIC DNA]</scope>
    <source>
        <strain evidence="15 18">NCTC12714</strain>
    </source>
</reference>
<dbReference type="AlphaFoldDB" id="A0A099TWV9"/>
<evidence type="ECO:0000313" key="16">
    <source>
        <dbReference type="EMBL" id="TLD97938.1"/>
    </source>
</evidence>
<dbReference type="EMBL" id="UGJE01000002">
    <property type="protein sequence ID" value="STQ85742.1"/>
    <property type="molecule type" value="Genomic_DNA"/>
</dbReference>
<feature type="domain" description="TonB-dependent receptor plug" evidence="14">
    <location>
        <begin position="138"/>
        <end position="250"/>
    </location>
</feature>
<dbReference type="Gene3D" id="2.40.170.20">
    <property type="entry name" value="TonB-dependent receptor, beta-barrel domain"/>
    <property type="match status" value="1"/>
</dbReference>
<dbReference type="InterPro" id="IPR039426">
    <property type="entry name" value="TonB-dep_rcpt-like"/>
</dbReference>
<dbReference type="SUPFAM" id="SSF56935">
    <property type="entry name" value="Porins"/>
    <property type="match status" value="1"/>
</dbReference>
<dbReference type="InterPro" id="IPR012910">
    <property type="entry name" value="Plug_dom"/>
</dbReference>
<dbReference type="GO" id="GO:0044718">
    <property type="term" value="P:siderophore transmembrane transport"/>
    <property type="evidence" value="ECO:0007669"/>
    <property type="project" value="TreeGrafter"/>
</dbReference>
<evidence type="ECO:0000256" key="9">
    <source>
        <dbReference type="ARBA" id="ARBA00023237"/>
    </source>
</evidence>
<sequence>MINNNQKKTLSTKVKIVGGGCYMHQYKQITLKFQAFLCLAFISQALVSANQPNLINEQNIQTQSQSNTQQLKQNNASASSIEQIKLAKADDTKSESKPQDSSPNTSDNTDYTGEPRSAHRLDSVVTTAGGFAQNLTLAPASISVVDPKDILTRPVRDIAEAISLVPGVDIDNGVGKTGGYGISIRGMGQAYTLILVDGKRINGSSQDSTFPNGFGESITSFMPPITAIERIEVIRGPASTLYGSDAIGGVVNIITKKNFDKWGASVTYDYTLQESPKFGNSQSISIFTAGPLNQAKSFGLMLRGRQYTRDFVPATDLETFRTSSGTAGQAVRNTIVGLAMGKIWNLGGRLLWNDGKDPKESSWSNSKHSAYLDIDFGHQIYDNSTGLLGSYNKNGNIQPPEAQSGYTSKYNIYRANVIANHDATFLDTDEGLMRKFIMNNSIQYNITGNPNRYITKDSIPNNTNNDQVVNGFRSGDSRDITNHDFIIDHKTNIFFHFGDKFGAKTSFGARYWLNVFKDNLLAIGGAKTQIYQHIGALFAESEFALWDDLFITVGARGNFNSKFGANISPRLYLAYNAIDEWLTIKGGVSTGYKTPALSDLTPGTVGLTRQGRVPIFGNPDLKPESSINYELSFLSDNDYFNASLTGFFIDFNDKIVSTGIIQNGQFVPGANVTCSSTDGCQSRINAQRAISYGFEIYGALNPIDVGYGEITLNAAYTLNQTKIIEGKTGRGQQLTDVPLHNFNAAIFWNTQKFGVFIRGEFKAGHHRGLYRTASGNADADKQIAVLGEFFKPYYLVHLGANVNITKGLRVNLGIYNLFNFNFVDFQPVSGLGTNNMTTTFFNNYNYIREGRRYYLSATYEF</sequence>
<proteinExistence type="inferred from homology"/>
<name>A0A099TWV9_9HELI</name>
<comment type="similarity">
    <text evidence="10 11">Belongs to the TonB-dependent receptor family.</text>
</comment>
<evidence type="ECO:0000256" key="2">
    <source>
        <dbReference type="ARBA" id="ARBA00022448"/>
    </source>
</evidence>
<dbReference type="CDD" id="cd01347">
    <property type="entry name" value="ligand_gated_channel"/>
    <property type="match status" value="1"/>
</dbReference>
<evidence type="ECO:0000256" key="6">
    <source>
        <dbReference type="ARBA" id="ARBA00023065"/>
    </source>
</evidence>
<dbReference type="PROSITE" id="PS52016">
    <property type="entry name" value="TONB_DEPENDENT_REC_3"/>
    <property type="match status" value="1"/>
</dbReference>
<keyword evidence="4 10" id="KW-0812">Transmembrane</keyword>
<evidence type="ECO:0000256" key="5">
    <source>
        <dbReference type="ARBA" id="ARBA00022729"/>
    </source>
</evidence>
<dbReference type="InterPro" id="IPR000531">
    <property type="entry name" value="Beta-barrel_TonB"/>
</dbReference>
<dbReference type="InterPro" id="IPR036942">
    <property type="entry name" value="Beta-barrel_TonB_sf"/>
</dbReference>
<keyword evidence="8 10" id="KW-0472">Membrane</keyword>
<feature type="region of interest" description="Disordered" evidence="12">
    <location>
        <begin position="87"/>
        <end position="117"/>
    </location>
</feature>
<evidence type="ECO:0000256" key="8">
    <source>
        <dbReference type="ARBA" id="ARBA00023136"/>
    </source>
</evidence>
<evidence type="ECO:0000256" key="3">
    <source>
        <dbReference type="ARBA" id="ARBA00022452"/>
    </source>
</evidence>
<dbReference type="InterPro" id="IPR037066">
    <property type="entry name" value="Plug_dom_sf"/>
</dbReference>
<evidence type="ECO:0000313" key="18">
    <source>
        <dbReference type="Proteomes" id="UP000255139"/>
    </source>
</evidence>
<keyword evidence="6" id="KW-0406">Ion transport</keyword>
<evidence type="ECO:0000313" key="17">
    <source>
        <dbReference type="Proteomes" id="UP000029922"/>
    </source>
</evidence>
<evidence type="ECO:0000256" key="10">
    <source>
        <dbReference type="PROSITE-ProRule" id="PRU01360"/>
    </source>
</evidence>
<protein>
    <submittedName>
        <fullName evidence="15">Ferric receptor CfrA</fullName>
    </submittedName>
    <submittedName>
        <fullName evidence="16">TonB-dependent receptor</fullName>
    </submittedName>
</protein>
<evidence type="ECO:0000259" key="14">
    <source>
        <dbReference type="Pfam" id="PF07715"/>
    </source>
</evidence>
<accession>A0A099TWV9</accession>
<dbReference type="Gene3D" id="2.170.130.10">
    <property type="entry name" value="TonB-dependent receptor, plug domain"/>
    <property type="match status" value="1"/>
</dbReference>
<evidence type="ECO:0000256" key="7">
    <source>
        <dbReference type="ARBA" id="ARBA00023077"/>
    </source>
</evidence>
<keyword evidence="15" id="KW-0675">Receptor</keyword>
<dbReference type="EMBL" id="JRPD02000050">
    <property type="protein sequence ID" value="TLD97938.1"/>
    <property type="molecule type" value="Genomic_DNA"/>
</dbReference>
<keyword evidence="9 10" id="KW-0998">Cell outer membrane</keyword>
<dbReference type="STRING" id="216.LS73_07615"/>
<feature type="compositionally biased region" description="Basic and acidic residues" evidence="12">
    <location>
        <begin position="87"/>
        <end position="98"/>
    </location>
</feature>